<dbReference type="InterPro" id="IPR011989">
    <property type="entry name" value="ARM-like"/>
</dbReference>
<dbReference type="PANTHER" id="PTHR21567:SF87">
    <property type="entry name" value="CRESCERIN-LIKE PROTEIN CHE-12"/>
    <property type="match status" value="1"/>
</dbReference>
<organism evidence="2 3">
    <name type="scientific">Lepeophtheirus salmonis</name>
    <name type="common">Salmon louse</name>
    <name type="synonym">Caligus salmonis</name>
    <dbReference type="NCBI Taxonomy" id="72036"/>
    <lineage>
        <taxon>Eukaryota</taxon>
        <taxon>Metazoa</taxon>
        <taxon>Ecdysozoa</taxon>
        <taxon>Arthropoda</taxon>
        <taxon>Crustacea</taxon>
        <taxon>Multicrustacea</taxon>
        <taxon>Hexanauplia</taxon>
        <taxon>Copepoda</taxon>
        <taxon>Siphonostomatoida</taxon>
        <taxon>Caligidae</taxon>
        <taxon>Lepeophtheirus</taxon>
    </lineage>
</organism>
<dbReference type="SMART" id="SM01349">
    <property type="entry name" value="TOG"/>
    <property type="match status" value="1"/>
</dbReference>
<dbReference type="GO" id="GO:0005929">
    <property type="term" value="C:cilium"/>
    <property type="evidence" value="ECO:0007669"/>
    <property type="project" value="TreeGrafter"/>
</dbReference>
<dbReference type="GO" id="GO:0005881">
    <property type="term" value="C:cytoplasmic microtubule"/>
    <property type="evidence" value="ECO:0007669"/>
    <property type="project" value="TreeGrafter"/>
</dbReference>
<dbReference type="GO" id="GO:0000226">
    <property type="term" value="P:microtubule cytoskeleton organization"/>
    <property type="evidence" value="ECO:0007669"/>
    <property type="project" value="TreeGrafter"/>
</dbReference>
<feature type="compositionally biased region" description="Polar residues" evidence="1">
    <location>
        <begin position="577"/>
        <end position="586"/>
    </location>
</feature>
<dbReference type="Proteomes" id="UP000675881">
    <property type="component" value="Chromosome 5"/>
</dbReference>
<evidence type="ECO:0000313" key="2">
    <source>
        <dbReference type="EMBL" id="CAF2961071.1"/>
    </source>
</evidence>
<feature type="region of interest" description="Disordered" evidence="1">
    <location>
        <begin position="531"/>
        <end position="586"/>
    </location>
</feature>
<dbReference type="AlphaFoldDB" id="A0A7R8CXH6"/>
<reference evidence="2" key="1">
    <citation type="submission" date="2021-02" db="EMBL/GenBank/DDBJ databases">
        <authorList>
            <person name="Bekaert M."/>
        </authorList>
    </citation>
    <scope>NUCLEOTIDE SEQUENCE</scope>
    <source>
        <strain evidence="2">IoA-00</strain>
    </source>
</reference>
<sequence length="603" mass="69541">MKNNPLHHSKRPYHWKAQRKLSPILSEEESRLADMLEDSYSVIEDIQGYLDKRNSLPKYVSKERIFKELAHILLAKKAKPEKKLEALQLIDVLETKIKTEGEINSAYVILIPAVLSQLGSSSPVAQKASIDILQRVNERRTQILLEQLASNGIDNMDDDISIESLKLVPGIFYKQMGSSDQNNENRKIPAYDALIRLREFIGDEKFESMVIHGVPEKLKNLFHRLSKSFKDQDHYAIRRRNINRDSFGIIPSHITNSLYNHYNRKVRAEGMEQLKEYLTSISNEELHLMYPYIDSFLRFLGSLMNDPNVRVVMISLEIQQMFLYDKRTAGEVRNHFHVLISNLLKIRPESIPQVNIELYQFLKSMMSSIGPGLVANTLVNELNHKSTSKREEIINYIIYGLLTFPSSEFDLFELSKHIIISVNDSKKRVRQGALECIAVIGQALGPQRSKVIYKNVSELIENPYQSERIIDALQCRFSRKLLPQILEDGSVEYGLQIPRQMYNQRLMIKNKLTNEPDIDWILQGRGALRKNVHSTPPNLKKSLHGIQKSSSTNSLQPPLTKSRAPRRRLIKKKTSSELRSLSENCNQSKRQLLCQSLSSREER</sequence>
<gene>
    <name evidence="2" type="ORF">LSAA_9348</name>
</gene>
<keyword evidence="3" id="KW-1185">Reference proteome</keyword>
<dbReference type="OrthoDB" id="63891at2759"/>
<name>A0A7R8CXH6_LEPSM</name>
<evidence type="ECO:0000313" key="3">
    <source>
        <dbReference type="Proteomes" id="UP000675881"/>
    </source>
</evidence>
<dbReference type="InterPro" id="IPR016024">
    <property type="entry name" value="ARM-type_fold"/>
</dbReference>
<dbReference type="Gene3D" id="1.25.10.10">
    <property type="entry name" value="Leucine-rich Repeat Variant"/>
    <property type="match status" value="1"/>
</dbReference>
<dbReference type="SUPFAM" id="SSF48371">
    <property type="entry name" value="ARM repeat"/>
    <property type="match status" value="1"/>
</dbReference>
<dbReference type="GO" id="GO:0008017">
    <property type="term" value="F:microtubule binding"/>
    <property type="evidence" value="ECO:0007669"/>
    <property type="project" value="TreeGrafter"/>
</dbReference>
<accession>A0A7R8CXH6</accession>
<feature type="compositionally biased region" description="Polar residues" evidence="1">
    <location>
        <begin position="547"/>
        <end position="559"/>
    </location>
</feature>
<feature type="compositionally biased region" description="Basic residues" evidence="1">
    <location>
        <begin position="563"/>
        <end position="573"/>
    </location>
</feature>
<proteinExistence type="predicted"/>
<dbReference type="PANTHER" id="PTHR21567">
    <property type="entry name" value="CLASP"/>
    <property type="match status" value="1"/>
</dbReference>
<evidence type="ECO:0000256" key="1">
    <source>
        <dbReference type="SAM" id="MobiDB-lite"/>
    </source>
</evidence>
<dbReference type="InterPro" id="IPR034085">
    <property type="entry name" value="TOG"/>
</dbReference>
<dbReference type="EMBL" id="HG994584">
    <property type="protein sequence ID" value="CAF2961071.1"/>
    <property type="molecule type" value="Genomic_DNA"/>
</dbReference>
<protein>
    <submittedName>
        <fullName evidence="2">(salmon louse) hypothetical protein</fullName>
    </submittedName>
</protein>